<comment type="function">
    <text evidence="11">Required for the insertion and/or proper folding and/or complex formation of integral membrane proteins into the membrane. Involved in integration of membrane proteins that insert both dependently and independently of the Sec translocase complex, as well as at least some lipoproteins. Aids folding of multispanning membrane proteins.</text>
</comment>
<keyword evidence="20" id="KW-1185">Reference proteome</keyword>
<dbReference type="CDD" id="cd20070">
    <property type="entry name" value="5TM_YidC_Alb3"/>
    <property type="match status" value="1"/>
</dbReference>
<dbReference type="InterPro" id="IPR047196">
    <property type="entry name" value="YidC_ALB_C"/>
</dbReference>
<evidence type="ECO:0000256" key="8">
    <source>
        <dbReference type="ARBA" id="ARBA00022989"/>
    </source>
</evidence>
<comment type="subunit">
    <text evidence="12">Interacts with the Sec translocase complex via SecD. Specifically interacts with transmembrane segments of nascent integral membrane proteins during membrane integration.</text>
</comment>
<dbReference type="PANTHER" id="PTHR12428:SF65">
    <property type="entry name" value="CYTOCHROME C OXIDASE ASSEMBLY PROTEIN COX18, MITOCHONDRIAL"/>
    <property type="match status" value="1"/>
</dbReference>
<dbReference type="GO" id="GO:0005886">
    <property type="term" value="C:plasma membrane"/>
    <property type="evidence" value="ECO:0007669"/>
    <property type="project" value="UniProtKB-SubCell"/>
</dbReference>
<evidence type="ECO:0000256" key="14">
    <source>
        <dbReference type="ARBA" id="ARBA00033245"/>
    </source>
</evidence>
<dbReference type="RefSeq" id="WP_121647464.1">
    <property type="nucleotide sequence ID" value="NZ_RCUX01000002.1"/>
</dbReference>
<protein>
    <recommendedName>
        <fullName evidence="3">Membrane protein insertase YidC</fullName>
    </recommendedName>
    <alternativeName>
        <fullName evidence="15">Foldase YidC</fullName>
    </alternativeName>
    <alternativeName>
        <fullName evidence="14">Membrane integrase YidC</fullName>
    </alternativeName>
    <alternativeName>
        <fullName evidence="13">Membrane protein YidC</fullName>
    </alternativeName>
</protein>
<dbReference type="AlphaFoldDB" id="A0A3L7ACU8"/>
<sequence>MDLYSFGPIALLLDGAYWLVSRLHEFVTPLAPEAGAALAVALLTILVRIALIPVGRSQVKAEITRKRLAPKIAALNAKYKNPEVRQRKLMELYQTEKASPLAGCLPLLLQIPVLSAIYGLFIKPEIHGAPNTLLSETMAGLPLSGNLGTLLGSGEAWPRITVYVLLVLVMAGVAELQRRYLLLPQDPPPTPPAPVPGQPTLPDLSGLTRIMRWMPYMTVVMALIVPLAAAIYLTITTAWTLCERLLLRRILGAREAQAGSGNAEVVPA</sequence>
<dbReference type="GO" id="GO:0051205">
    <property type="term" value="P:protein insertion into membrane"/>
    <property type="evidence" value="ECO:0007669"/>
    <property type="project" value="TreeGrafter"/>
</dbReference>
<keyword evidence="4" id="KW-0813">Transport</keyword>
<comment type="subcellular location">
    <subcellularLocation>
        <location evidence="1">Cell membrane</location>
        <topology evidence="1">Multi-pass membrane protein</topology>
    </subcellularLocation>
    <subcellularLocation>
        <location evidence="16">Membrane</location>
        <topology evidence="16">Multi-pass membrane protein</topology>
    </subcellularLocation>
</comment>
<organism evidence="19 20">
    <name type="scientific">Mycetocola tolaasinivorans</name>
    <dbReference type="NCBI Taxonomy" id="76635"/>
    <lineage>
        <taxon>Bacteria</taxon>
        <taxon>Bacillati</taxon>
        <taxon>Actinomycetota</taxon>
        <taxon>Actinomycetes</taxon>
        <taxon>Micrococcales</taxon>
        <taxon>Microbacteriaceae</taxon>
        <taxon>Mycetocola</taxon>
    </lineage>
</organism>
<evidence type="ECO:0000256" key="12">
    <source>
        <dbReference type="ARBA" id="ARBA00026028"/>
    </source>
</evidence>
<evidence type="ECO:0000256" key="15">
    <source>
        <dbReference type="ARBA" id="ARBA00033342"/>
    </source>
</evidence>
<evidence type="ECO:0000256" key="3">
    <source>
        <dbReference type="ARBA" id="ARBA00015325"/>
    </source>
</evidence>
<comment type="similarity">
    <text evidence="2">Belongs to the OXA1/ALB3/YidC family. Type 1 subfamily.</text>
</comment>
<dbReference type="Pfam" id="PF02096">
    <property type="entry name" value="60KD_IMP"/>
    <property type="match status" value="1"/>
</dbReference>
<keyword evidence="10" id="KW-0143">Chaperone</keyword>
<feature type="domain" description="Membrane insertase YidC/Oxa/ALB C-terminal" evidence="18">
    <location>
        <begin position="37"/>
        <end position="248"/>
    </location>
</feature>
<evidence type="ECO:0000256" key="4">
    <source>
        <dbReference type="ARBA" id="ARBA00022448"/>
    </source>
</evidence>
<comment type="caution">
    <text evidence="19">The sequence shown here is derived from an EMBL/GenBank/DDBJ whole genome shotgun (WGS) entry which is preliminary data.</text>
</comment>
<feature type="transmembrane region" description="Helical" evidence="17">
    <location>
        <begin position="98"/>
        <end position="121"/>
    </location>
</feature>
<dbReference type="InterPro" id="IPR028055">
    <property type="entry name" value="YidC/Oxa/ALB_C"/>
</dbReference>
<evidence type="ECO:0000256" key="13">
    <source>
        <dbReference type="ARBA" id="ARBA00031538"/>
    </source>
</evidence>
<dbReference type="EMBL" id="RCUX01000002">
    <property type="protein sequence ID" value="RLP77481.1"/>
    <property type="molecule type" value="Genomic_DNA"/>
</dbReference>
<evidence type="ECO:0000313" key="19">
    <source>
        <dbReference type="EMBL" id="RLP77481.1"/>
    </source>
</evidence>
<evidence type="ECO:0000256" key="1">
    <source>
        <dbReference type="ARBA" id="ARBA00004651"/>
    </source>
</evidence>
<evidence type="ECO:0000256" key="10">
    <source>
        <dbReference type="ARBA" id="ARBA00023186"/>
    </source>
</evidence>
<evidence type="ECO:0000259" key="18">
    <source>
        <dbReference type="Pfam" id="PF02096"/>
    </source>
</evidence>
<keyword evidence="9 17" id="KW-0472">Membrane</keyword>
<evidence type="ECO:0000256" key="7">
    <source>
        <dbReference type="ARBA" id="ARBA00022927"/>
    </source>
</evidence>
<evidence type="ECO:0000313" key="20">
    <source>
        <dbReference type="Proteomes" id="UP000272503"/>
    </source>
</evidence>
<dbReference type="Proteomes" id="UP000272503">
    <property type="component" value="Unassembled WGS sequence"/>
</dbReference>
<reference evidence="19 20" key="1">
    <citation type="submission" date="2018-10" db="EMBL/GenBank/DDBJ databases">
        <authorList>
            <person name="Li J."/>
        </authorList>
    </citation>
    <scope>NUCLEOTIDE SEQUENCE [LARGE SCALE GENOMIC DNA]</scope>
    <source>
        <strain evidence="19 20">IF 016277</strain>
    </source>
</reference>
<evidence type="ECO:0000256" key="17">
    <source>
        <dbReference type="SAM" id="Phobius"/>
    </source>
</evidence>
<feature type="transmembrane region" description="Helical" evidence="17">
    <location>
        <begin position="34"/>
        <end position="55"/>
    </location>
</feature>
<evidence type="ECO:0000256" key="11">
    <source>
        <dbReference type="ARBA" id="ARBA00025034"/>
    </source>
</evidence>
<feature type="transmembrane region" description="Helical" evidence="17">
    <location>
        <begin position="219"/>
        <end position="241"/>
    </location>
</feature>
<dbReference type="InterPro" id="IPR001708">
    <property type="entry name" value="YidC/ALB3/OXA1/COX18"/>
</dbReference>
<evidence type="ECO:0000256" key="6">
    <source>
        <dbReference type="ARBA" id="ARBA00022692"/>
    </source>
</evidence>
<feature type="transmembrane region" description="Helical" evidence="17">
    <location>
        <begin position="156"/>
        <end position="174"/>
    </location>
</feature>
<dbReference type="GO" id="GO:0015031">
    <property type="term" value="P:protein transport"/>
    <property type="evidence" value="ECO:0007669"/>
    <property type="project" value="UniProtKB-KW"/>
</dbReference>
<evidence type="ECO:0000256" key="9">
    <source>
        <dbReference type="ARBA" id="ARBA00023136"/>
    </source>
</evidence>
<evidence type="ECO:0000256" key="16">
    <source>
        <dbReference type="RuleBase" id="RU003945"/>
    </source>
</evidence>
<keyword evidence="5" id="KW-1003">Cell membrane</keyword>
<gene>
    <name evidence="19" type="primary">yidC</name>
    <name evidence="19" type="ORF">D9V32_03270</name>
</gene>
<name>A0A3L7ACU8_9MICO</name>
<dbReference type="PANTHER" id="PTHR12428">
    <property type="entry name" value="OXA1"/>
    <property type="match status" value="1"/>
</dbReference>
<dbReference type="GO" id="GO:0032977">
    <property type="term" value="F:membrane insertase activity"/>
    <property type="evidence" value="ECO:0007669"/>
    <property type="project" value="InterPro"/>
</dbReference>
<dbReference type="OrthoDB" id="9780552at2"/>
<evidence type="ECO:0000256" key="2">
    <source>
        <dbReference type="ARBA" id="ARBA00010527"/>
    </source>
</evidence>
<evidence type="ECO:0000256" key="5">
    <source>
        <dbReference type="ARBA" id="ARBA00022475"/>
    </source>
</evidence>
<dbReference type="NCBIfam" id="TIGR03592">
    <property type="entry name" value="yidC_oxa1_cterm"/>
    <property type="match status" value="1"/>
</dbReference>
<proteinExistence type="inferred from homology"/>
<keyword evidence="7" id="KW-0653">Protein transport</keyword>
<keyword evidence="6 16" id="KW-0812">Transmembrane</keyword>
<keyword evidence="8 17" id="KW-1133">Transmembrane helix</keyword>
<accession>A0A3L7ACU8</accession>